<dbReference type="Pfam" id="PF00669">
    <property type="entry name" value="Flagellin_N"/>
    <property type="match status" value="1"/>
</dbReference>
<comment type="function">
    <text evidence="3">Flagellin is the subunit protein which polymerizes to form the filaments of bacterial flagella.</text>
</comment>
<comment type="subcellular location">
    <subcellularLocation>
        <location evidence="3">Secreted</location>
    </subcellularLocation>
    <subcellularLocation>
        <location evidence="3">Bacterial flagellum</location>
    </subcellularLocation>
</comment>
<evidence type="ECO:0000313" key="7">
    <source>
        <dbReference type="Proteomes" id="UP000192602"/>
    </source>
</evidence>
<dbReference type="GO" id="GO:0005198">
    <property type="term" value="F:structural molecule activity"/>
    <property type="evidence" value="ECO:0007669"/>
    <property type="project" value="UniProtKB-UniRule"/>
</dbReference>
<name>A0A1W1WSX6_9BACT</name>
<dbReference type="PANTHER" id="PTHR42792:SF2">
    <property type="entry name" value="FLAGELLIN"/>
    <property type="match status" value="1"/>
</dbReference>
<gene>
    <name evidence="6" type="ORF">SAMN05660197_1115</name>
</gene>
<dbReference type="GO" id="GO:0005576">
    <property type="term" value="C:extracellular region"/>
    <property type="evidence" value="ECO:0007669"/>
    <property type="project" value="UniProtKB-SubCell"/>
</dbReference>
<dbReference type="PANTHER" id="PTHR42792">
    <property type="entry name" value="FLAGELLIN"/>
    <property type="match status" value="1"/>
</dbReference>
<dbReference type="Gene3D" id="6.10.10.10">
    <property type="entry name" value="Flagellar export chaperone, C-terminal domain"/>
    <property type="match status" value="1"/>
</dbReference>
<evidence type="ECO:0000259" key="5">
    <source>
        <dbReference type="Pfam" id="PF00700"/>
    </source>
</evidence>
<proteinExistence type="inferred from homology"/>
<evidence type="ECO:0000256" key="1">
    <source>
        <dbReference type="ARBA" id="ARBA00005709"/>
    </source>
</evidence>
<evidence type="ECO:0000256" key="3">
    <source>
        <dbReference type="RuleBase" id="RU362073"/>
    </source>
</evidence>
<dbReference type="SUPFAM" id="SSF64518">
    <property type="entry name" value="Phase 1 flagellin"/>
    <property type="match status" value="1"/>
</dbReference>
<dbReference type="GO" id="GO:0009288">
    <property type="term" value="C:bacterial-type flagellum"/>
    <property type="evidence" value="ECO:0007669"/>
    <property type="project" value="UniProtKB-SubCell"/>
</dbReference>
<evidence type="ECO:0000313" key="6">
    <source>
        <dbReference type="EMBL" id="SMC09309.1"/>
    </source>
</evidence>
<feature type="domain" description="Flagellin C-terminal" evidence="5">
    <location>
        <begin position="200"/>
        <end position="284"/>
    </location>
</feature>
<dbReference type="EMBL" id="FWWZ01000001">
    <property type="protein sequence ID" value="SMC09309.1"/>
    <property type="molecule type" value="Genomic_DNA"/>
</dbReference>
<keyword evidence="3" id="KW-0964">Secreted</keyword>
<comment type="similarity">
    <text evidence="1 3">Belongs to the bacterial flagellin family.</text>
</comment>
<dbReference type="OrthoDB" id="9796789at2"/>
<dbReference type="AlphaFoldDB" id="A0A1W1WSX6"/>
<reference evidence="7" key="1">
    <citation type="submission" date="2017-04" db="EMBL/GenBank/DDBJ databases">
        <authorList>
            <person name="Varghese N."/>
            <person name="Submissions S."/>
        </authorList>
    </citation>
    <scope>NUCLEOTIDE SEQUENCE [LARGE SCALE GENOMIC DNA]</scope>
    <source>
        <strain evidence="7">DSM 16512</strain>
    </source>
</reference>
<keyword evidence="2 3" id="KW-0975">Bacterial flagellum</keyword>
<keyword evidence="6" id="KW-0969">Cilium</keyword>
<evidence type="ECO:0000259" key="4">
    <source>
        <dbReference type="Pfam" id="PF00669"/>
    </source>
</evidence>
<dbReference type="InterPro" id="IPR046358">
    <property type="entry name" value="Flagellin_C"/>
</dbReference>
<dbReference type="PRINTS" id="PR00207">
    <property type="entry name" value="FLAGELLIN"/>
</dbReference>
<dbReference type="Pfam" id="PF00700">
    <property type="entry name" value="Flagellin_C"/>
    <property type="match status" value="1"/>
</dbReference>
<dbReference type="InterPro" id="IPR042187">
    <property type="entry name" value="Flagellin_C_sub2"/>
</dbReference>
<dbReference type="STRING" id="1069081.SAMN05660197_1115"/>
<accession>A0A1W1WSX6</accession>
<dbReference type="InterPro" id="IPR001492">
    <property type="entry name" value="Flagellin"/>
</dbReference>
<organism evidence="6 7">
    <name type="scientific">Nitratiruptor tergarcus DSM 16512</name>
    <dbReference type="NCBI Taxonomy" id="1069081"/>
    <lineage>
        <taxon>Bacteria</taxon>
        <taxon>Pseudomonadati</taxon>
        <taxon>Campylobacterota</taxon>
        <taxon>Epsilonproteobacteria</taxon>
        <taxon>Nautiliales</taxon>
        <taxon>Nitratiruptoraceae</taxon>
        <taxon>Nitratiruptor</taxon>
    </lineage>
</organism>
<dbReference type="Gene3D" id="1.20.1330.10">
    <property type="entry name" value="f41 fragment of flagellin, N-terminal domain"/>
    <property type="match status" value="1"/>
</dbReference>
<evidence type="ECO:0000256" key="2">
    <source>
        <dbReference type="ARBA" id="ARBA00023143"/>
    </source>
</evidence>
<dbReference type="Proteomes" id="UP000192602">
    <property type="component" value="Unassembled WGS sequence"/>
</dbReference>
<sequence>MALKINYNFQSDFTHANMLKTEHNVNKNLERLATGHRINRAADDAAGLYIADQLKTFAVSLDQGTRNAQDGVSLAQIAQGSLEEVYNILNDIKAKTIQAANDTNDDTNRKTIQQDINKLVDAIGKIFSDTEFNGRTIFSSGVQTFTIQYGGRTNQSLAIVSDTAQAAAGANSAATSTVTIGGTAYTINVTGQTKANAAISQVDALIKAVDRVAAKFGSAQIELEKIISNNETQRVNTNDAESRIRNIDFAKEMAEFTKNNILMQSGTAMLAQANQQSQLVLQLLR</sequence>
<feature type="domain" description="Flagellin N-terminal" evidence="4">
    <location>
        <begin position="5"/>
        <end position="139"/>
    </location>
</feature>
<protein>
    <recommendedName>
        <fullName evidence="3">Flagellin</fullName>
    </recommendedName>
</protein>
<keyword evidence="6" id="KW-0282">Flagellum</keyword>
<keyword evidence="7" id="KW-1185">Reference proteome</keyword>
<keyword evidence="6" id="KW-0966">Cell projection</keyword>
<dbReference type="InterPro" id="IPR001029">
    <property type="entry name" value="Flagellin_N"/>
</dbReference>
<dbReference type="RefSeq" id="WP_084275544.1">
    <property type="nucleotide sequence ID" value="NZ_AP026671.1"/>
</dbReference>